<dbReference type="Gene3D" id="3.30.200.20">
    <property type="entry name" value="Phosphorylase Kinase, domain 1"/>
    <property type="match status" value="1"/>
</dbReference>
<evidence type="ECO:0000256" key="10">
    <source>
        <dbReference type="ARBA" id="ARBA00022840"/>
    </source>
</evidence>
<dbReference type="PROSITE" id="PS00108">
    <property type="entry name" value="PROTEIN_KINASE_ST"/>
    <property type="match status" value="1"/>
</dbReference>
<feature type="domain" description="PAS" evidence="15">
    <location>
        <begin position="24"/>
        <end position="97"/>
    </location>
</feature>
<dbReference type="CDD" id="cd00130">
    <property type="entry name" value="PAS"/>
    <property type="match status" value="2"/>
</dbReference>
<name>A0AAW1RW11_9CHLO</name>
<comment type="catalytic activity">
    <reaction evidence="12">
        <text>L-seryl-[protein] + ATP = O-phospho-L-seryl-[protein] + ADP + H(+)</text>
        <dbReference type="Rhea" id="RHEA:17989"/>
        <dbReference type="Rhea" id="RHEA-COMP:9863"/>
        <dbReference type="Rhea" id="RHEA-COMP:11604"/>
        <dbReference type="ChEBI" id="CHEBI:15378"/>
        <dbReference type="ChEBI" id="CHEBI:29999"/>
        <dbReference type="ChEBI" id="CHEBI:30616"/>
        <dbReference type="ChEBI" id="CHEBI:83421"/>
        <dbReference type="ChEBI" id="CHEBI:456216"/>
        <dbReference type="EC" id="2.7.11.1"/>
    </reaction>
</comment>
<dbReference type="NCBIfam" id="TIGR00229">
    <property type="entry name" value="sensory_box"/>
    <property type="match status" value="2"/>
</dbReference>
<organism evidence="18 19">
    <name type="scientific">Elliptochloris bilobata</name>
    <dbReference type="NCBI Taxonomy" id="381761"/>
    <lineage>
        <taxon>Eukaryota</taxon>
        <taxon>Viridiplantae</taxon>
        <taxon>Chlorophyta</taxon>
        <taxon>core chlorophytes</taxon>
        <taxon>Trebouxiophyceae</taxon>
        <taxon>Trebouxiophyceae incertae sedis</taxon>
        <taxon>Elliptochloris clade</taxon>
        <taxon>Elliptochloris</taxon>
    </lineage>
</organism>
<keyword evidence="7" id="KW-0808">Transferase</keyword>
<keyword evidence="4" id="KW-0723">Serine/threonine-protein kinase</keyword>
<reference evidence="18 19" key="1">
    <citation type="journal article" date="2024" name="Nat. Commun.">
        <title>Phylogenomics reveals the evolutionary origins of lichenization in chlorophyte algae.</title>
        <authorList>
            <person name="Puginier C."/>
            <person name="Libourel C."/>
            <person name="Otte J."/>
            <person name="Skaloud P."/>
            <person name="Haon M."/>
            <person name="Grisel S."/>
            <person name="Petersen M."/>
            <person name="Berrin J.G."/>
            <person name="Delaux P.M."/>
            <person name="Dal Grande F."/>
            <person name="Keller J."/>
        </authorList>
    </citation>
    <scope>NUCLEOTIDE SEQUENCE [LARGE SCALE GENOMIC DNA]</scope>
    <source>
        <strain evidence="18 19">SAG 245.80</strain>
    </source>
</reference>
<dbReference type="SMART" id="SM00086">
    <property type="entry name" value="PAC"/>
    <property type="match status" value="2"/>
</dbReference>
<comment type="cofactor">
    <cofactor evidence="1">
        <name>FMN</name>
        <dbReference type="ChEBI" id="CHEBI:58210"/>
    </cofactor>
</comment>
<dbReference type="PROSITE" id="PS50112">
    <property type="entry name" value="PAS"/>
    <property type="match status" value="1"/>
</dbReference>
<dbReference type="InterPro" id="IPR000719">
    <property type="entry name" value="Prot_kinase_dom"/>
</dbReference>
<dbReference type="PROSITE" id="PS51285">
    <property type="entry name" value="AGC_KINASE_CTER"/>
    <property type="match status" value="1"/>
</dbReference>
<dbReference type="InterPro" id="IPR035965">
    <property type="entry name" value="PAS-like_dom_sf"/>
</dbReference>
<dbReference type="PANTHER" id="PTHR45637">
    <property type="entry name" value="FLIPPASE KINASE 1-RELATED"/>
    <property type="match status" value="1"/>
</dbReference>
<dbReference type="PROSITE" id="PS50113">
    <property type="entry name" value="PAC"/>
    <property type="match status" value="2"/>
</dbReference>
<evidence type="ECO:0000256" key="4">
    <source>
        <dbReference type="ARBA" id="ARBA00022527"/>
    </source>
</evidence>
<feature type="domain" description="Protein kinase" evidence="14">
    <location>
        <begin position="402"/>
        <end position="800"/>
    </location>
</feature>
<evidence type="ECO:0000256" key="9">
    <source>
        <dbReference type="ARBA" id="ARBA00022777"/>
    </source>
</evidence>
<feature type="domain" description="PAC" evidence="16">
    <location>
        <begin position="98"/>
        <end position="152"/>
    </location>
</feature>
<dbReference type="GO" id="GO:0005524">
    <property type="term" value="F:ATP binding"/>
    <property type="evidence" value="ECO:0007669"/>
    <property type="project" value="UniProtKB-KW"/>
</dbReference>
<dbReference type="Gene3D" id="3.30.450.20">
    <property type="entry name" value="PAS domain"/>
    <property type="match status" value="2"/>
</dbReference>
<dbReference type="PROSITE" id="PS50011">
    <property type="entry name" value="PROTEIN_KINASE_DOM"/>
    <property type="match status" value="1"/>
</dbReference>
<evidence type="ECO:0000259" key="15">
    <source>
        <dbReference type="PROSITE" id="PS50112"/>
    </source>
</evidence>
<keyword evidence="10" id="KW-0067">ATP-binding</keyword>
<evidence type="ECO:0000313" key="19">
    <source>
        <dbReference type="Proteomes" id="UP001445335"/>
    </source>
</evidence>
<feature type="compositionally biased region" description="Low complexity" evidence="13">
    <location>
        <begin position="595"/>
        <end position="608"/>
    </location>
</feature>
<keyword evidence="5" id="KW-0157">Chromophore</keyword>
<dbReference type="EC" id="2.7.11.1" evidence="3"/>
<dbReference type="EMBL" id="JALJOU010000021">
    <property type="protein sequence ID" value="KAK9837512.1"/>
    <property type="molecule type" value="Genomic_DNA"/>
</dbReference>
<evidence type="ECO:0000259" key="16">
    <source>
        <dbReference type="PROSITE" id="PS50113"/>
    </source>
</evidence>
<evidence type="ECO:0000256" key="13">
    <source>
        <dbReference type="SAM" id="MobiDB-lite"/>
    </source>
</evidence>
<dbReference type="InterPro" id="IPR000961">
    <property type="entry name" value="AGC-kinase_C"/>
</dbReference>
<dbReference type="SUPFAM" id="SSF56112">
    <property type="entry name" value="Protein kinase-like (PK-like)"/>
    <property type="match status" value="1"/>
</dbReference>
<dbReference type="Gene3D" id="1.10.510.10">
    <property type="entry name" value="Transferase(Phosphotransferase) domain 1"/>
    <property type="match status" value="2"/>
</dbReference>
<dbReference type="Pfam" id="PF13426">
    <property type="entry name" value="PAS_9"/>
    <property type="match status" value="2"/>
</dbReference>
<sequence>MKTPDGPVPLHPELQQPGQKVPKAAGQLTKVLAGLRHTFVVADATLPDCPLVYASEGFLQMTGYSAEEVLGHNCRFLQGEGTDPKEVATIRNAVRNGEPVSVRLLNYKRDGTPFWNLLTMTPIKTEDGKVSKFVGVQVDVTSKTEGAAFADATGVPLLVRYDARLRENVAKGIVEEVNTSVQDVELQARLGKKMTAPKSFPRVALDLATTVERIQQNFCICDPNLPDCPIVFASDGFLEMSEYDRFEVLGRNCRFLQGPKTEPAAVEAIRTALRAKAETTVRILNYRKSGKPFWNMLTIAPMADVDGAPRFLIGVQVDVTASEAAAAAPGVAAAPTPGVAASTQMVGMAVKQLTAGWSVTGDVWAGIHAGVKRLKPHKAHDAGSQALRGVEQRAGRLALSHFRRVKQLGTGDVGLVDLVELQQGGSRYAMKTLEKNEMLERNKVMRVLTEERILGTVDHPFLATLYATIKTESHLHFILEFCEGGELYALLQVQPGKRFKESHMRFYCAEVLLALQYLHLQGFVYRDLKPENILLHHTGHALLTDFDLSYSNAVTTPSLEWKHNGAAARPRSPSAAVAAAKAATARAGAAVHTAASSAASASKPGAHAKASDHGTEGKPAVELAKLPPAPVRPKAAGPDSKGVRGGGKADGDVSSISPNGSRCWRCPQRQTPTAPQSSAQEAAAEEAMLIAVPEGRANSFVGTEEYLAPEVINGVGHTAAVDWWSFGILMYELLYGFTPFRGAKRDATFENILKRPLAFPSSPEISSDCQDIIMKLLTRDPAKRLGARAGAEEVKAHPFFSGINWALLRNTQPPFVPRADPTVPVPPLHAQAAFEDF</sequence>
<dbReference type="SMART" id="SM00220">
    <property type="entry name" value="S_TKc"/>
    <property type="match status" value="1"/>
</dbReference>
<dbReference type="InterPro" id="IPR011009">
    <property type="entry name" value="Kinase-like_dom_sf"/>
</dbReference>
<evidence type="ECO:0000256" key="11">
    <source>
        <dbReference type="ARBA" id="ARBA00047899"/>
    </source>
</evidence>
<evidence type="ECO:0000259" key="14">
    <source>
        <dbReference type="PROSITE" id="PS50011"/>
    </source>
</evidence>
<evidence type="ECO:0000256" key="1">
    <source>
        <dbReference type="ARBA" id="ARBA00001917"/>
    </source>
</evidence>
<protein>
    <recommendedName>
        <fullName evidence="3">non-specific serine/threonine protein kinase</fullName>
        <ecNumber evidence="3">2.7.11.1</ecNumber>
    </recommendedName>
</protein>
<proteinExistence type="inferred from homology"/>
<dbReference type="FunFam" id="1.10.510.10:FF:000294">
    <property type="entry name" value="Serine/threonine-protein kinase OXI1"/>
    <property type="match status" value="1"/>
</dbReference>
<feature type="region of interest" description="Disordered" evidence="13">
    <location>
        <begin position="1"/>
        <end position="21"/>
    </location>
</feature>
<dbReference type="CDD" id="cd05574">
    <property type="entry name" value="STKc_phototropin_like"/>
    <property type="match status" value="1"/>
</dbReference>
<evidence type="ECO:0000256" key="12">
    <source>
        <dbReference type="ARBA" id="ARBA00048679"/>
    </source>
</evidence>
<evidence type="ECO:0000259" key="17">
    <source>
        <dbReference type="PROSITE" id="PS51285"/>
    </source>
</evidence>
<evidence type="ECO:0000256" key="5">
    <source>
        <dbReference type="ARBA" id="ARBA00022543"/>
    </source>
</evidence>
<dbReference type="InterPro" id="IPR001610">
    <property type="entry name" value="PAC"/>
</dbReference>
<dbReference type="InterPro" id="IPR008271">
    <property type="entry name" value="Ser/Thr_kinase_AS"/>
</dbReference>
<dbReference type="GO" id="GO:0004674">
    <property type="term" value="F:protein serine/threonine kinase activity"/>
    <property type="evidence" value="ECO:0007669"/>
    <property type="project" value="UniProtKB-KW"/>
</dbReference>
<dbReference type="Pfam" id="PF00069">
    <property type="entry name" value="Pkinase"/>
    <property type="match status" value="2"/>
</dbReference>
<dbReference type="Proteomes" id="UP001445335">
    <property type="component" value="Unassembled WGS sequence"/>
</dbReference>
<evidence type="ECO:0000256" key="2">
    <source>
        <dbReference type="ARBA" id="ARBA00009903"/>
    </source>
</evidence>
<evidence type="ECO:0000256" key="6">
    <source>
        <dbReference type="ARBA" id="ARBA00022606"/>
    </source>
</evidence>
<dbReference type="InterPro" id="IPR000700">
    <property type="entry name" value="PAS-assoc_C"/>
</dbReference>
<keyword evidence="19" id="KW-1185">Reference proteome</keyword>
<feature type="domain" description="PAC" evidence="16">
    <location>
        <begin position="277"/>
        <end position="331"/>
    </location>
</feature>
<evidence type="ECO:0000256" key="7">
    <source>
        <dbReference type="ARBA" id="ARBA00022679"/>
    </source>
</evidence>
<evidence type="ECO:0000256" key="3">
    <source>
        <dbReference type="ARBA" id="ARBA00012513"/>
    </source>
</evidence>
<comment type="caution">
    <text evidence="18">The sequence shown here is derived from an EMBL/GenBank/DDBJ whole genome shotgun (WGS) entry which is preliminary data.</text>
</comment>
<feature type="compositionally biased region" description="Pro residues" evidence="13">
    <location>
        <begin position="1"/>
        <end position="10"/>
    </location>
</feature>
<comment type="catalytic activity">
    <reaction evidence="11">
        <text>L-threonyl-[protein] + ATP = O-phospho-L-threonyl-[protein] + ADP + H(+)</text>
        <dbReference type="Rhea" id="RHEA:46608"/>
        <dbReference type="Rhea" id="RHEA-COMP:11060"/>
        <dbReference type="Rhea" id="RHEA-COMP:11605"/>
        <dbReference type="ChEBI" id="CHEBI:15378"/>
        <dbReference type="ChEBI" id="CHEBI:30013"/>
        <dbReference type="ChEBI" id="CHEBI:30616"/>
        <dbReference type="ChEBI" id="CHEBI:61977"/>
        <dbReference type="ChEBI" id="CHEBI:456216"/>
        <dbReference type="EC" id="2.7.11.1"/>
    </reaction>
</comment>
<keyword evidence="6" id="KW-0716">Sensory transduction</keyword>
<dbReference type="GO" id="GO:0009882">
    <property type="term" value="F:blue light photoreceptor activity"/>
    <property type="evidence" value="ECO:0007669"/>
    <property type="project" value="UniProtKB-ARBA"/>
</dbReference>
<feature type="domain" description="AGC-kinase C-terminal" evidence="17">
    <location>
        <begin position="801"/>
        <end position="837"/>
    </location>
</feature>
<dbReference type="AlphaFoldDB" id="A0AAW1RW11"/>
<accession>A0AAW1RW11</accession>
<comment type="similarity">
    <text evidence="2">Belongs to the protein kinase superfamily. AGC Ser/Thr protein kinase family.</text>
</comment>
<evidence type="ECO:0000256" key="8">
    <source>
        <dbReference type="ARBA" id="ARBA00022741"/>
    </source>
</evidence>
<keyword evidence="5" id="KW-0675">Receptor</keyword>
<dbReference type="InterPro" id="IPR000014">
    <property type="entry name" value="PAS"/>
</dbReference>
<evidence type="ECO:0000313" key="18">
    <source>
        <dbReference type="EMBL" id="KAK9837512.1"/>
    </source>
</evidence>
<feature type="region of interest" description="Disordered" evidence="13">
    <location>
        <begin position="595"/>
        <end position="682"/>
    </location>
</feature>
<dbReference type="SMART" id="SM00091">
    <property type="entry name" value="PAS"/>
    <property type="match status" value="2"/>
</dbReference>
<gene>
    <name evidence="18" type="ORF">WJX81_007700</name>
</gene>
<dbReference type="SUPFAM" id="SSF55785">
    <property type="entry name" value="PYP-like sensor domain (PAS domain)"/>
    <property type="match status" value="2"/>
</dbReference>
<keyword evidence="8" id="KW-0547">Nucleotide-binding</keyword>
<keyword evidence="5" id="KW-0600">Photoreceptor protein</keyword>
<keyword evidence="9" id="KW-0418">Kinase</keyword>